<dbReference type="EMBL" id="CP048685">
    <property type="protein sequence ID" value="QPJ61436.1"/>
    <property type="molecule type" value="Genomic_DNA"/>
</dbReference>
<proteinExistence type="predicted"/>
<evidence type="ECO:0000259" key="1">
    <source>
        <dbReference type="Pfam" id="PF18686"/>
    </source>
</evidence>
<reference evidence="2 3" key="1">
    <citation type="submission" date="2020-02" db="EMBL/GenBank/DDBJ databases">
        <title>Genomic and physiological characterization of two novel Nitrospinaceae genera.</title>
        <authorList>
            <person name="Mueller A.J."/>
            <person name="Jung M.-Y."/>
            <person name="Strachan C.R."/>
            <person name="Herbold C.W."/>
            <person name="Kirkegaard R.H."/>
            <person name="Daims H."/>
        </authorList>
    </citation>
    <scope>NUCLEOTIDE SEQUENCE [LARGE SCALE GENOMIC DNA]</scope>
    <source>
        <strain evidence="2">EB</strain>
    </source>
</reference>
<evidence type="ECO:0000313" key="3">
    <source>
        <dbReference type="Proteomes" id="UP000594688"/>
    </source>
</evidence>
<dbReference type="Pfam" id="PF18686">
    <property type="entry name" value="DUF5636"/>
    <property type="match status" value="1"/>
</dbReference>
<name>A0A7T0BUX9_9BACT</name>
<dbReference type="Proteomes" id="UP000594688">
    <property type="component" value="Chromosome"/>
</dbReference>
<organism evidence="2 3">
    <name type="scientific">Candidatus Nitronauta litoralis</name>
    <dbReference type="NCBI Taxonomy" id="2705533"/>
    <lineage>
        <taxon>Bacteria</taxon>
        <taxon>Pseudomonadati</taxon>
        <taxon>Nitrospinota/Tectimicrobiota group</taxon>
        <taxon>Nitrospinota</taxon>
        <taxon>Nitrospinia</taxon>
        <taxon>Nitrospinales</taxon>
        <taxon>Nitrospinaceae</taxon>
        <taxon>Candidatus Nitronauta</taxon>
    </lineage>
</organism>
<evidence type="ECO:0000313" key="2">
    <source>
        <dbReference type="EMBL" id="QPJ61436.1"/>
    </source>
</evidence>
<dbReference type="InterPro" id="IPR040708">
    <property type="entry name" value="DUF5636"/>
</dbReference>
<gene>
    <name evidence="2" type="ORF">G3M70_05845</name>
</gene>
<feature type="domain" description="DUF5636" evidence="1">
    <location>
        <begin position="156"/>
        <end position="323"/>
    </location>
</feature>
<accession>A0A7T0BUX9</accession>
<dbReference type="AlphaFoldDB" id="A0A7T0BUX9"/>
<sequence length="395" mass="45366">MDQLTPAQMATKIRERYPEFRGFNFPSGLLASAFGTSAISQYSPNKSKFFHDFCQIGALLTDEACCIRHLKTLNAGMIAQVKNEISKLSSKLRRIFHAKGYEREVNRTFEQLSNLSRLVNVRPTMSDYTSTSVREMLSPLGTLAEWRHATGALDFRGILSKVLFEAEVMWGFNIGEGGARPIPTLSGFLHPDNFIQDLLAQGRHFKDPGASMSHGEYTHRIQWWIICQEHYNGGTYRLKNAPIDVFKILGKHVTKHWKAEMGEYADFLPESMVMRTMWDQLVDSVPGDFPEANSTPNTDSFQSPHNLNYFIMKPENRRLFPLLHNFLVTRYNRRAWDTVLGVKGELYMHQALIDKWHYRKEQFESTDTDLVGIIDMLIGTSGKIVETPRAYLKWD</sequence>
<dbReference type="KEGG" id="nli:G3M70_05845"/>
<protein>
    <recommendedName>
        <fullName evidence="1">DUF5636 domain-containing protein</fullName>
    </recommendedName>
</protein>